<dbReference type="AlphaFoldDB" id="A0A1I0N192"/>
<accession>A0A1I0N192</accession>
<dbReference type="Proteomes" id="UP000199167">
    <property type="component" value="Unassembled WGS sequence"/>
</dbReference>
<gene>
    <name evidence="1" type="ORF">SAMN04488515_0341</name>
</gene>
<proteinExistence type="predicted"/>
<dbReference type="EMBL" id="FOIZ01000001">
    <property type="protein sequence ID" value="SEV94403.1"/>
    <property type="molecule type" value="Genomic_DNA"/>
</dbReference>
<keyword evidence="2" id="KW-1185">Reference proteome</keyword>
<organism evidence="1 2">
    <name type="scientific">Cognatiyoonia koreensis</name>
    <dbReference type="NCBI Taxonomy" id="364200"/>
    <lineage>
        <taxon>Bacteria</taxon>
        <taxon>Pseudomonadati</taxon>
        <taxon>Pseudomonadota</taxon>
        <taxon>Alphaproteobacteria</taxon>
        <taxon>Rhodobacterales</taxon>
        <taxon>Paracoccaceae</taxon>
        <taxon>Cognatiyoonia</taxon>
    </lineage>
</organism>
<protein>
    <recommendedName>
        <fullName evidence="3">DUF1150 family protein</fullName>
    </recommendedName>
</protein>
<evidence type="ECO:0008006" key="3">
    <source>
        <dbReference type="Google" id="ProtNLM"/>
    </source>
</evidence>
<dbReference type="STRING" id="364200.SAMN04488515_0341"/>
<evidence type="ECO:0000313" key="2">
    <source>
        <dbReference type="Proteomes" id="UP000199167"/>
    </source>
</evidence>
<dbReference type="RefSeq" id="WP_089989488.1">
    <property type="nucleotide sequence ID" value="NZ_FOIZ01000001.1"/>
</dbReference>
<dbReference type="OrthoDB" id="7205167at2"/>
<dbReference type="Pfam" id="PF06620">
    <property type="entry name" value="DUF1150"/>
    <property type="match status" value="1"/>
</dbReference>
<sequence>MHTKHELKALAGKSIYLKPIDVADLPEDVQAEAGSASELFAVHNAQGEQVALVASPAVASHLAALNDMTLVALH</sequence>
<dbReference type="InterPro" id="IPR009531">
    <property type="entry name" value="DUF1150"/>
</dbReference>
<reference evidence="1 2" key="1">
    <citation type="submission" date="2016-10" db="EMBL/GenBank/DDBJ databases">
        <authorList>
            <person name="de Groot N.N."/>
        </authorList>
    </citation>
    <scope>NUCLEOTIDE SEQUENCE [LARGE SCALE GENOMIC DNA]</scope>
    <source>
        <strain evidence="1 2">DSM 17925</strain>
    </source>
</reference>
<name>A0A1I0N192_9RHOB</name>
<evidence type="ECO:0000313" key="1">
    <source>
        <dbReference type="EMBL" id="SEV94403.1"/>
    </source>
</evidence>